<dbReference type="InterPro" id="IPR003661">
    <property type="entry name" value="HisK_dim/P_dom"/>
</dbReference>
<dbReference type="CDD" id="cd00082">
    <property type="entry name" value="HisKA"/>
    <property type="match status" value="1"/>
</dbReference>
<keyword evidence="9" id="KW-0812">Transmembrane</keyword>
<dbReference type="Pfam" id="PF00512">
    <property type="entry name" value="HisKA"/>
    <property type="match status" value="1"/>
</dbReference>
<keyword evidence="5" id="KW-0547">Nucleotide-binding</keyword>
<dbReference type="InterPro" id="IPR036097">
    <property type="entry name" value="HisK_dim/P_sf"/>
</dbReference>
<gene>
    <name evidence="11" type="ORF">GCM10007391_03630</name>
</gene>
<evidence type="ECO:0000256" key="8">
    <source>
        <dbReference type="ARBA" id="ARBA00023012"/>
    </source>
</evidence>
<keyword evidence="12" id="KW-1185">Reference proteome</keyword>
<dbReference type="PANTHER" id="PTHR42878:SF7">
    <property type="entry name" value="SENSOR HISTIDINE KINASE GLRK"/>
    <property type="match status" value="1"/>
</dbReference>
<dbReference type="GO" id="GO:0030295">
    <property type="term" value="F:protein kinase activator activity"/>
    <property type="evidence" value="ECO:0007669"/>
    <property type="project" value="TreeGrafter"/>
</dbReference>
<sequence>MPEQKGLTAMHQMPKGRCLPVRKGYEILKPKLNLSDRLVQIGSLRQLTLVSFALALVPLIALLWQSQSDLARVGKMTTFDTRYVVDVVSDLRNLDAAAVDLERSIRQFAVLRSDKVAALSDNALAQFVSARDKLCASLDSPPECVQLNEHVEQLSDFRQVEDELLLNAYLASVSRSVSSFRDEVDEAIQLRLEVQQQDLAAMQAKQAWSTAMLVSISLLLILLGSQLIVNPVKKLKHIIRIVAKQDGELPSLSTRAPKELIGVERDLHWLYDRLTQLEHIRTALLRHASHELKTPLASIKEGCSLLSENVVGELNPRQKEVLSLLTSSTQRLNSLVEKLLDYNLLLQQAQPTTTAVDPATLVKDCIQDYALALKDRDVNVDVAAEQIAVDEELYRRILDNLVSNAVAHGAVGRPIDIRIYNDSDTTVLEVANRGKKIPAEAAPTLFEPFTRGSDPRNDNVIGTGLGLSIVADCARLMQGNVAVVDVDYADVCFKVTIPQ</sequence>
<reference evidence="11" key="1">
    <citation type="journal article" date="2014" name="Int. J. Syst. Evol. Microbiol.">
        <title>Complete genome sequence of Corynebacterium casei LMG S-19264T (=DSM 44701T), isolated from a smear-ripened cheese.</title>
        <authorList>
            <consortium name="US DOE Joint Genome Institute (JGI-PGF)"/>
            <person name="Walter F."/>
            <person name="Albersmeier A."/>
            <person name="Kalinowski J."/>
            <person name="Ruckert C."/>
        </authorList>
    </citation>
    <scope>NUCLEOTIDE SEQUENCE</scope>
    <source>
        <strain evidence="11">KCTC 22164</strain>
    </source>
</reference>
<accession>A0A918JGD1</accession>
<evidence type="ECO:0000256" key="5">
    <source>
        <dbReference type="ARBA" id="ARBA00022741"/>
    </source>
</evidence>
<evidence type="ECO:0000313" key="12">
    <source>
        <dbReference type="Proteomes" id="UP000631300"/>
    </source>
</evidence>
<dbReference type="InterPro" id="IPR050351">
    <property type="entry name" value="BphY/WalK/GraS-like"/>
</dbReference>
<feature type="transmembrane region" description="Helical" evidence="9">
    <location>
        <begin position="47"/>
        <end position="64"/>
    </location>
</feature>
<dbReference type="GO" id="GO:0000156">
    <property type="term" value="F:phosphorelay response regulator activity"/>
    <property type="evidence" value="ECO:0007669"/>
    <property type="project" value="TreeGrafter"/>
</dbReference>
<dbReference type="GO" id="GO:0000155">
    <property type="term" value="F:phosphorelay sensor kinase activity"/>
    <property type="evidence" value="ECO:0007669"/>
    <property type="project" value="InterPro"/>
</dbReference>
<evidence type="ECO:0000259" key="10">
    <source>
        <dbReference type="PROSITE" id="PS50109"/>
    </source>
</evidence>
<dbReference type="EMBL" id="BMXP01000001">
    <property type="protein sequence ID" value="GGW74807.1"/>
    <property type="molecule type" value="Genomic_DNA"/>
</dbReference>
<dbReference type="Gene3D" id="3.30.565.10">
    <property type="entry name" value="Histidine kinase-like ATPase, C-terminal domain"/>
    <property type="match status" value="1"/>
</dbReference>
<dbReference type="SMART" id="SM00387">
    <property type="entry name" value="HATPase_c"/>
    <property type="match status" value="1"/>
</dbReference>
<evidence type="ECO:0000313" key="11">
    <source>
        <dbReference type="EMBL" id="GGW74807.1"/>
    </source>
</evidence>
<dbReference type="InterPro" id="IPR004358">
    <property type="entry name" value="Sig_transdc_His_kin-like_C"/>
</dbReference>
<evidence type="ECO:0000256" key="1">
    <source>
        <dbReference type="ARBA" id="ARBA00000085"/>
    </source>
</evidence>
<dbReference type="PANTHER" id="PTHR42878">
    <property type="entry name" value="TWO-COMPONENT HISTIDINE KINASE"/>
    <property type="match status" value="1"/>
</dbReference>
<dbReference type="InterPro" id="IPR036890">
    <property type="entry name" value="HATPase_C_sf"/>
</dbReference>
<feature type="domain" description="Histidine kinase" evidence="10">
    <location>
        <begin position="287"/>
        <end position="499"/>
    </location>
</feature>
<keyword evidence="6 11" id="KW-0418">Kinase</keyword>
<dbReference type="GO" id="GO:0005524">
    <property type="term" value="F:ATP binding"/>
    <property type="evidence" value="ECO:0007669"/>
    <property type="project" value="UniProtKB-KW"/>
</dbReference>
<dbReference type="InterPro" id="IPR003594">
    <property type="entry name" value="HATPase_dom"/>
</dbReference>
<evidence type="ECO:0000256" key="9">
    <source>
        <dbReference type="SAM" id="Phobius"/>
    </source>
</evidence>
<dbReference type="InterPro" id="IPR005467">
    <property type="entry name" value="His_kinase_dom"/>
</dbReference>
<keyword evidence="7" id="KW-0067">ATP-binding</keyword>
<dbReference type="EC" id="2.7.13.3" evidence="2"/>
<keyword evidence="9" id="KW-1133">Transmembrane helix</keyword>
<dbReference type="Proteomes" id="UP000631300">
    <property type="component" value="Unassembled WGS sequence"/>
</dbReference>
<feature type="transmembrane region" description="Helical" evidence="9">
    <location>
        <begin position="207"/>
        <end position="229"/>
    </location>
</feature>
<reference evidence="11" key="2">
    <citation type="submission" date="2020-09" db="EMBL/GenBank/DDBJ databases">
        <authorList>
            <person name="Sun Q."/>
            <person name="Kim S."/>
        </authorList>
    </citation>
    <scope>NUCLEOTIDE SEQUENCE</scope>
    <source>
        <strain evidence="11">KCTC 22164</strain>
    </source>
</reference>
<dbReference type="AlphaFoldDB" id="A0A918JGD1"/>
<dbReference type="Pfam" id="PF02518">
    <property type="entry name" value="HATPase_c"/>
    <property type="match status" value="1"/>
</dbReference>
<keyword evidence="3" id="KW-0597">Phosphoprotein</keyword>
<dbReference type="SUPFAM" id="SSF55874">
    <property type="entry name" value="ATPase domain of HSP90 chaperone/DNA topoisomerase II/histidine kinase"/>
    <property type="match status" value="1"/>
</dbReference>
<organism evidence="11 12">
    <name type="scientific">Alteromonas halophila</name>
    <dbReference type="NCBI Taxonomy" id="516698"/>
    <lineage>
        <taxon>Bacteria</taxon>
        <taxon>Pseudomonadati</taxon>
        <taxon>Pseudomonadota</taxon>
        <taxon>Gammaproteobacteria</taxon>
        <taxon>Alteromonadales</taxon>
        <taxon>Alteromonadaceae</taxon>
        <taxon>Alteromonas/Salinimonas group</taxon>
        <taxon>Alteromonas</taxon>
    </lineage>
</organism>
<evidence type="ECO:0000256" key="6">
    <source>
        <dbReference type="ARBA" id="ARBA00022777"/>
    </source>
</evidence>
<evidence type="ECO:0000256" key="7">
    <source>
        <dbReference type="ARBA" id="ARBA00022840"/>
    </source>
</evidence>
<comment type="catalytic activity">
    <reaction evidence="1">
        <text>ATP + protein L-histidine = ADP + protein N-phospho-L-histidine.</text>
        <dbReference type="EC" id="2.7.13.3"/>
    </reaction>
</comment>
<protein>
    <recommendedName>
        <fullName evidence="2">histidine kinase</fullName>
        <ecNumber evidence="2">2.7.13.3</ecNumber>
    </recommendedName>
</protein>
<evidence type="ECO:0000256" key="2">
    <source>
        <dbReference type="ARBA" id="ARBA00012438"/>
    </source>
</evidence>
<comment type="caution">
    <text evidence="11">The sequence shown here is derived from an EMBL/GenBank/DDBJ whole genome shotgun (WGS) entry which is preliminary data.</text>
</comment>
<keyword evidence="8" id="KW-0902">Two-component regulatory system</keyword>
<dbReference type="PRINTS" id="PR00344">
    <property type="entry name" value="BCTRLSENSOR"/>
</dbReference>
<dbReference type="GO" id="GO:0007234">
    <property type="term" value="P:osmosensory signaling via phosphorelay pathway"/>
    <property type="evidence" value="ECO:0007669"/>
    <property type="project" value="TreeGrafter"/>
</dbReference>
<dbReference type="Gene3D" id="1.10.287.130">
    <property type="match status" value="1"/>
</dbReference>
<dbReference type="SUPFAM" id="SSF47384">
    <property type="entry name" value="Homodimeric domain of signal transducing histidine kinase"/>
    <property type="match status" value="1"/>
</dbReference>
<evidence type="ECO:0000256" key="4">
    <source>
        <dbReference type="ARBA" id="ARBA00022679"/>
    </source>
</evidence>
<keyword evidence="9" id="KW-0472">Membrane</keyword>
<evidence type="ECO:0000256" key="3">
    <source>
        <dbReference type="ARBA" id="ARBA00022553"/>
    </source>
</evidence>
<keyword evidence="4" id="KW-0808">Transferase</keyword>
<dbReference type="PROSITE" id="PS50109">
    <property type="entry name" value="HIS_KIN"/>
    <property type="match status" value="1"/>
</dbReference>
<name>A0A918JGD1_9ALTE</name>
<dbReference type="SMART" id="SM00388">
    <property type="entry name" value="HisKA"/>
    <property type="match status" value="1"/>
</dbReference>
<proteinExistence type="predicted"/>